<sequence>MSFYFVRLADKPIHHFREDVRFRNLTITREFDSPELVASFIHHSGFNTINPGTTVLKTNSALSVVQRIVIQLDKRPTLKDIEQMNAAADKALFDAIMIAKTKYSVLGNKI</sequence>
<evidence type="ECO:0000313" key="2">
    <source>
        <dbReference type="Proteomes" id="UP000663042"/>
    </source>
</evidence>
<dbReference type="Proteomes" id="UP000663042">
    <property type="component" value="Segment"/>
</dbReference>
<evidence type="ECO:0000313" key="1">
    <source>
        <dbReference type="EMBL" id="QPB12177.1"/>
    </source>
</evidence>
<dbReference type="EMBL" id="MW057857">
    <property type="protein sequence ID" value="QPB12177.1"/>
    <property type="molecule type" value="Genomic_DNA"/>
</dbReference>
<dbReference type="RefSeq" id="YP_010113964.1">
    <property type="nucleotide sequence ID" value="NC_055910.1"/>
</dbReference>
<reference evidence="1 2" key="1">
    <citation type="submission" date="2020-10" db="EMBL/GenBank/DDBJ databases">
        <title>Novel bacteriophages targeting Providencia spp. as potential agents for phage therapy.</title>
        <authorList>
            <person name="Rakov C."/>
            <person name="Alkalay-Oren S."/>
            <person name="Coppenhagen-Glazer S."/>
            <person name="Hazan R."/>
        </authorList>
    </citation>
    <scope>NUCLEOTIDE SEQUENCE [LARGE SCALE GENOMIC DNA]</scope>
</reference>
<dbReference type="KEGG" id="vg:65132524"/>
<organism evidence="1 2">
    <name type="scientific">Providencia phage PSTCR5</name>
    <dbReference type="NCBI Taxonomy" id="2783547"/>
    <lineage>
        <taxon>Viruses</taxon>
        <taxon>Duplodnaviria</taxon>
        <taxon>Heunggongvirae</taxon>
        <taxon>Uroviricota</taxon>
        <taxon>Caudoviricetes</taxon>
        <taxon>Demerecviridae</taxon>
        <taxon>Priunavirus</taxon>
        <taxon>Priunavirus PSTCR5</taxon>
    </lineage>
</organism>
<dbReference type="GeneID" id="65132524"/>
<keyword evidence="2" id="KW-1185">Reference proteome</keyword>
<name>A0A873WX31_9CAUD</name>
<proteinExistence type="predicted"/>
<accession>A0A873WX31</accession>
<protein>
    <submittedName>
        <fullName evidence="1">Uncharacterized protein</fullName>
    </submittedName>
</protein>